<evidence type="ECO:0000313" key="2">
    <source>
        <dbReference type="EMBL" id="KMQ76998.1"/>
    </source>
</evidence>
<protein>
    <submittedName>
        <fullName evidence="2">Mu-like prophage protein gp16</fullName>
    </submittedName>
</protein>
<dbReference type="Proteomes" id="UP000036102">
    <property type="component" value="Unassembled WGS sequence"/>
</dbReference>
<reference evidence="2 3" key="1">
    <citation type="submission" date="2015-06" db="EMBL/GenBank/DDBJ databases">
        <title>Marinobacter subterrani, a genetically tractable neutrophilic iron-oxidizing strain isolated from the Soudan Iron Mine.</title>
        <authorList>
            <person name="Bonis B.M."/>
            <person name="Gralnick J.A."/>
        </authorList>
    </citation>
    <scope>NUCLEOTIDE SEQUENCE [LARGE SCALE GENOMIC DNA]</scope>
    <source>
        <strain evidence="2 3">JG233</strain>
    </source>
</reference>
<sequence>MSINQRGLAQVHIAAKELGMDDDTYRALLARVAGVRSAKHLNARQLSQVLDEFRRLGWVPKPGKKAGRKKPRTPPSRKAVMDKVEALLAEAGRPWAYADGMAQRMFQVDRVDWLDDDQLFRLMQGLLVDARRHGRRING</sequence>
<dbReference type="EMBL" id="LFBU01000001">
    <property type="protein sequence ID" value="KMQ76998.1"/>
    <property type="molecule type" value="Genomic_DNA"/>
</dbReference>
<dbReference type="PATRIC" id="fig|1658765.3.peg.1543"/>
<keyword evidence="3" id="KW-1185">Reference proteome</keyword>
<dbReference type="Pfam" id="PF06252">
    <property type="entry name" value="GemA"/>
    <property type="match status" value="1"/>
</dbReference>
<dbReference type="STRING" id="1658765.Msub_11550"/>
<evidence type="ECO:0000313" key="1">
    <source>
        <dbReference type="EMBL" id="KMQ75348.1"/>
    </source>
</evidence>
<comment type="caution">
    <text evidence="2">The sequence shown here is derived from an EMBL/GenBank/DDBJ whole genome shotgun (WGS) entry which is preliminary data.</text>
</comment>
<gene>
    <name evidence="1" type="ORF">Msub_11550</name>
    <name evidence="2" type="ORF">Msub_13213</name>
</gene>
<evidence type="ECO:0000313" key="3">
    <source>
        <dbReference type="Proteomes" id="UP000036102"/>
    </source>
</evidence>
<dbReference type="InterPro" id="IPR009363">
    <property type="entry name" value="Phage_Mu_Gp16"/>
</dbReference>
<accession>A0A0J7JEV3</accession>
<name>A0A0J7JEV3_9GAMM</name>
<organism evidence="2 3">
    <name type="scientific">Marinobacter subterrani</name>
    <dbReference type="NCBI Taxonomy" id="1658765"/>
    <lineage>
        <taxon>Bacteria</taxon>
        <taxon>Pseudomonadati</taxon>
        <taxon>Pseudomonadota</taxon>
        <taxon>Gammaproteobacteria</taxon>
        <taxon>Pseudomonadales</taxon>
        <taxon>Marinobacteraceae</taxon>
        <taxon>Marinobacter</taxon>
    </lineage>
</organism>
<proteinExistence type="predicted"/>
<dbReference type="EMBL" id="LFBU01000001">
    <property type="protein sequence ID" value="KMQ75348.1"/>
    <property type="molecule type" value="Genomic_DNA"/>
</dbReference>
<dbReference type="OrthoDB" id="7360086at2"/>
<dbReference type="AlphaFoldDB" id="A0A0J7JEV3"/>
<dbReference type="RefSeq" id="WP_048495450.1">
    <property type="nucleotide sequence ID" value="NZ_LFBU01000001.1"/>
</dbReference>